<name>A0A9Q0YEY9_HOLLE</name>
<evidence type="ECO:0000313" key="3">
    <source>
        <dbReference type="Proteomes" id="UP001152320"/>
    </source>
</evidence>
<dbReference type="Pfam" id="PF26215">
    <property type="entry name" value="HTH_animal"/>
    <property type="match status" value="1"/>
</dbReference>
<evidence type="ECO:0000313" key="2">
    <source>
        <dbReference type="EMBL" id="KAJ8019214.1"/>
    </source>
</evidence>
<reference evidence="2" key="1">
    <citation type="submission" date="2021-10" db="EMBL/GenBank/DDBJ databases">
        <title>Tropical sea cucumber genome reveals ecological adaptation and Cuvierian tubules defense mechanism.</title>
        <authorList>
            <person name="Chen T."/>
        </authorList>
    </citation>
    <scope>NUCLEOTIDE SEQUENCE</scope>
    <source>
        <strain evidence="2">Nanhai2018</strain>
        <tissue evidence="2">Muscle</tissue>
    </source>
</reference>
<accession>A0A9Q0YEY9</accession>
<comment type="caution">
    <text evidence="2">The sequence shown here is derived from an EMBL/GenBank/DDBJ whole genome shotgun (WGS) entry which is preliminary data.</text>
</comment>
<keyword evidence="3" id="KW-1185">Reference proteome</keyword>
<dbReference type="InterPro" id="IPR035901">
    <property type="entry name" value="GIY-YIG_endonuc_sf"/>
</dbReference>
<dbReference type="InterPro" id="IPR058912">
    <property type="entry name" value="HTH_animal"/>
</dbReference>
<dbReference type="OrthoDB" id="5851061at2759"/>
<feature type="domain" description="Helix-turn-helix" evidence="1">
    <location>
        <begin position="387"/>
        <end position="446"/>
    </location>
</feature>
<dbReference type="Gene3D" id="3.40.1440.10">
    <property type="entry name" value="GIY-YIG endonuclease"/>
    <property type="match status" value="1"/>
</dbReference>
<organism evidence="2 3">
    <name type="scientific">Holothuria leucospilota</name>
    <name type="common">Black long sea cucumber</name>
    <name type="synonym">Mertensiothuria leucospilota</name>
    <dbReference type="NCBI Taxonomy" id="206669"/>
    <lineage>
        <taxon>Eukaryota</taxon>
        <taxon>Metazoa</taxon>
        <taxon>Echinodermata</taxon>
        <taxon>Eleutherozoa</taxon>
        <taxon>Echinozoa</taxon>
        <taxon>Holothuroidea</taxon>
        <taxon>Aspidochirotacea</taxon>
        <taxon>Aspidochirotida</taxon>
        <taxon>Holothuriidae</taxon>
        <taxon>Holothuria</taxon>
    </lineage>
</organism>
<dbReference type="AlphaFoldDB" id="A0A9Q0YEY9"/>
<evidence type="ECO:0000259" key="1">
    <source>
        <dbReference type="Pfam" id="PF26215"/>
    </source>
</evidence>
<gene>
    <name evidence="2" type="ORF">HOLleu_42343</name>
</gene>
<dbReference type="EMBL" id="JAIZAY010000057">
    <property type="protein sequence ID" value="KAJ8019214.1"/>
    <property type="molecule type" value="Genomic_DNA"/>
</dbReference>
<dbReference type="Proteomes" id="UP001152320">
    <property type="component" value="Unassembled WGS sequence"/>
</dbReference>
<protein>
    <recommendedName>
        <fullName evidence="1">Helix-turn-helix domain-containing protein</fullName>
    </recommendedName>
</protein>
<dbReference type="PANTHER" id="PTHR21301:SF10">
    <property type="entry name" value="REVERSE TRANSCRIPTASE DOMAIN-CONTAINING PROTEIN"/>
    <property type="match status" value="1"/>
</dbReference>
<proteinExistence type="predicted"/>
<sequence>METPRFRNKSTWTPREGRDKFLDCFLEAVQRDVDTFQSPKYVKDNLSKDERKALTNLRNNKEIVIKPEDKGPAFVIQNTSSYIHTAMLDLNNNNVYQKNDYDKTPETVEKVTLVVTKMLSDGDIDEKTADYLVPSDVKTSRYYTLPKTHKDTDVNGHLKTRPVISGCGSPIERLSEFVDFYINPEIKKLDSFVKDSKDVLKLINSINDKGPLPPNVAMFTIDVKAMYPSMPQHLGIEGVRRALDNRSFKKPSTGNLIECLKLCLNENHFEFNGGWFTQIHGTSIGPKMAPGYACLGMGLVEDKLWKSCSLKPTEWCRYIDDIWGLWPHGDEAFFSFVGILNNLYPDELEFTYEFDFNTINFLDIRIQRSKEGFLSTDLFVKPTFKNLYLRYDSYHSKSTLDNIAYGQALRIKSICSDERDVHRNLTDLHNNLSERGYPSSKVREKIKHAGKLSRSSLLCSEHATKKQRRFLAPLVTTRNPRLPPLSQIIKKHFPILQMSKPFKDNFRRPPAVVFRQPPNLKSLLVRAKLSQSFSVESKGCFKTHSKRCVTCSALKETAFVQSHYTGQKFKLFHNTTCDSVGLVYLINCLDCKKQYVGETGGELRIRHRGHRQEIRKANTPLGKHFQSCKNFELIGIEKLVNNSKRVWEEVELKWIYRLNTFAPVGMNVKEVSHDI</sequence>
<dbReference type="PANTHER" id="PTHR21301">
    <property type="entry name" value="REVERSE TRANSCRIPTASE"/>
    <property type="match status" value="1"/>
</dbReference>